<dbReference type="AlphaFoldDB" id="A0A1B9GMN4"/>
<protein>
    <submittedName>
        <fullName evidence="2">Uncharacterized protein</fullName>
    </submittedName>
</protein>
<feature type="region of interest" description="Disordered" evidence="1">
    <location>
        <begin position="1"/>
        <end position="43"/>
    </location>
</feature>
<reference evidence="3" key="2">
    <citation type="submission" date="2013-12" db="EMBL/GenBank/DDBJ databases">
        <title>Evolution of pathogenesis and genome organization in the Tremellales.</title>
        <authorList>
            <person name="Cuomo C."/>
            <person name="Litvintseva A."/>
            <person name="Heitman J."/>
            <person name="Chen Y."/>
            <person name="Sun S."/>
            <person name="Springer D."/>
            <person name="Dromer F."/>
            <person name="Young S."/>
            <person name="Zeng Q."/>
            <person name="Chapman S."/>
            <person name="Gujja S."/>
            <person name="Saif S."/>
            <person name="Birren B."/>
        </authorList>
    </citation>
    <scope>NUCLEOTIDE SEQUENCE [LARGE SCALE GENOMIC DNA]</scope>
    <source>
        <strain evidence="3">BCC8398</strain>
    </source>
</reference>
<reference evidence="2 3" key="1">
    <citation type="submission" date="2013-07" db="EMBL/GenBank/DDBJ databases">
        <title>The Genome Sequence of Cryptococcus heveanensis BCC8398.</title>
        <authorList>
            <consortium name="The Broad Institute Genome Sequencing Platform"/>
            <person name="Cuomo C."/>
            <person name="Litvintseva A."/>
            <person name="Chen Y."/>
            <person name="Heitman J."/>
            <person name="Sun S."/>
            <person name="Springer D."/>
            <person name="Dromer F."/>
            <person name="Young S.K."/>
            <person name="Zeng Q."/>
            <person name="Gargeya S."/>
            <person name="Fitzgerald M."/>
            <person name="Abouelleil A."/>
            <person name="Alvarado L."/>
            <person name="Berlin A.M."/>
            <person name="Chapman S.B."/>
            <person name="Dewar J."/>
            <person name="Goldberg J."/>
            <person name="Griggs A."/>
            <person name="Gujja S."/>
            <person name="Hansen M."/>
            <person name="Howarth C."/>
            <person name="Imamovic A."/>
            <person name="Larimer J."/>
            <person name="McCowan C."/>
            <person name="Murphy C."/>
            <person name="Pearson M."/>
            <person name="Priest M."/>
            <person name="Roberts A."/>
            <person name="Saif S."/>
            <person name="Shea T."/>
            <person name="Sykes S."/>
            <person name="Wortman J."/>
            <person name="Nusbaum C."/>
            <person name="Birren B."/>
        </authorList>
    </citation>
    <scope>NUCLEOTIDE SEQUENCE [LARGE SCALE GENOMIC DNA]</scope>
    <source>
        <strain evidence="2 3">BCC8398</strain>
    </source>
</reference>
<dbReference type="Proteomes" id="UP000092666">
    <property type="component" value="Unassembled WGS sequence"/>
</dbReference>
<evidence type="ECO:0000256" key="1">
    <source>
        <dbReference type="SAM" id="MobiDB-lite"/>
    </source>
</evidence>
<sequence>MYSSSSISAPLPPYTPPSAHYRKAHPQGGLSGSSGSGSDSDSDKKGISVLPIHLIHRILSLTLDQRATPSTYWSDPEEERVRRIWALFRGLRGVNRVFWLVSTSILRAMYLESYLSYIKPGYSSDPFPFDSSHLSDPSLNLHLDSSDSTYGRGGGRETAVFDRYIAVKVGEELREVESALSEGSEAVGDIFHRLQPAARIEDLLLTLPPNLIVPSISSSSSNPIRSLPLPQTHLSVKLTPSWAAMYLHSAPVAISRALSRTSEGGGSSKELVVEVRRTSTLEGTVKMIGDGLDDISRRLVTWGDRVL</sequence>
<keyword evidence="3" id="KW-1185">Reference proteome</keyword>
<dbReference type="OrthoDB" id="2536866at2759"/>
<name>A0A1B9GMN4_9TREE</name>
<evidence type="ECO:0000313" key="3">
    <source>
        <dbReference type="Proteomes" id="UP000092666"/>
    </source>
</evidence>
<organism evidence="2 3">
    <name type="scientific">Kwoniella heveanensis BCC8398</name>
    <dbReference type="NCBI Taxonomy" id="1296120"/>
    <lineage>
        <taxon>Eukaryota</taxon>
        <taxon>Fungi</taxon>
        <taxon>Dikarya</taxon>
        <taxon>Basidiomycota</taxon>
        <taxon>Agaricomycotina</taxon>
        <taxon>Tremellomycetes</taxon>
        <taxon>Tremellales</taxon>
        <taxon>Cryptococcaceae</taxon>
        <taxon>Kwoniella</taxon>
    </lineage>
</organism>
<proteinExistence type="predicted"/>
<gene>
    <name evidence="2" type="ORF">I316_06158</name>
</gene>
<evidence type="ECO:0000313" key="2">
    <source>
        <dbReference type="EMBL" id="OCF32243.1"/>
    </source>
</evidence>
<dbReference type="EMBL" id="KI669510">
    <property type="protein sequence ID" value="OCF32243.1"/>
    <property type="molecule type" value="Genomic_DNA"/>
</dbReference>
<dbReference type="STRING" id="1296120.A0A1B9GMN4"/>
<accession>A0A1B9GMN4</accession>